<feature type="domain" description="J" evidence="2">
    <location>
        <begin position="750"/>
        <end position="822"/>
    </location>
</feature>
<evidence type="ECO:0000256" key="1">
    <source>
        <dbReference type="SAM" id="MobiDB-lite"/>
    </source>
</evidence>
<name>A0A813GM29_POLGL</name>
<keyword evidence="4" id="KW-1185">Reference proteome</keyword>
<accession>A0A813GM29</accession>
<dbReference type="Proteomes" id="UP000654075">
    <property type="component" value="Unassembled WGS sequence"/>
</dbReference>
<dbReference type="InterPro" id="IPR001623">
    <property type="entry name" value="DnaJ_domain"/>
</dbReference>
<evidence type="ECO:0000313" key="4">
    <source>
        <dbReference type="Proteomes" id="UP000654075"/>
    </source>
</evidence>
<gene>
    <name evidence="3" type="ORF">PGLA1383_LOCUS43010</name>
</gene>
<evidence type="ECO:0000313" key="3">
    <source>
        <dbReference type="EMBL" id="CAE8626034.1"/>
    </source>
</evidence>
<sequence length="901" mass="97455">MEVRFYGHPCPSYAKTGYLCEWAKAMLPSYAQQSENDPVAGLLSEMVDIAHEHSERAWDLHAGLARLATLRGDSFVRGAGLWLCSGPAALCALLHVTEPTQPMLVWHCRHLLDGLGGQPNGTSTAMLALFRSMAAVRPGAAISFLACEAFAARQAAWTLGLPQAPPVHRKLALYAETFRWAAFGPEGKPADVLVMRSMLWSRLPGMYFRTVLEAFGRENKDVLQLSFRFAADGPLMPYSEMARYRCGVLVPNDLTMAAFAEAYAMGLPIFLPSDEWLYRLQKSVPYGFMVHAGRLPVGADAGGEEQAAGEQHSPFWKEKSRGLVTVLSWLRLSDFSTWPHAQRFGSIPELLQGLASEDLESVSQGMRSWVAKGKSEEIPRWYAAVASILEAGAQAQVGHTSPPADASPESPQQSAAPSSGRSRGGIASLRADLLYAGFACEHESFDAKGWPSFRAIVEASSMGNFPANDDTLRITESILARENVSEEDVRDWNAGMLRFLKAAQDESTGDANSVLPAVEAALRGLGGRCHLGLVSALLLHARQELAGQDRPSTIAYLVTLAAKLIEPLHEMAARGQAKLPLGAWPVDELMTTVSALMDAKARMQAEARPGSRGVSSGSSGATRFKGLVPTYGSFFGMALSFLPVHCLDTATHAFGCFAYLSGVRGTGWFLVQTSRLGVSGGPPQARQPQLPSAVACRVPLLSTPLLAPAWDVWISSVSVAFVCRSSALFPRKFDSIIGEFAFGTKHDGADHYRTFGVAPDAHPGDLVWLNASAGPRQVRLAYNKLVLQCHPDKNQGSFEASEKFREAPCLRTIRPELAHPESPVSGLSQCVEFRFCLLLQFRRLNFLTVQHHLAKLAAIADLRLADCLGVTAMQQPAIATAYAHPRPGLVSASKLLRGGPA</sequence>
<comment type="caution">
    <text evidence="3">The sequence shown here is derived from an EMBL/GenBank/DDBJ whole genome shotgun (WGS) entry which is preliminary data.</text>
</comment>
<organism evidence="3 4">
    <name type="scientific">Polarella glacialis</name>
    <name type="common">Dinoflagellate</name>
    <dbReference type="NCBI Taxonomy" id="89957"/>
    <lineage>
        <taxon>Eukaryota</taxon>
        <taxon>Sar</taxon>
        <taxon>Alveolata</taxon>
        <taxon>Dinophyceae</taxon>
        <taxon>Suessiales</taxon>
        <taxon>Suessiaceae</taxon>
        <taxon>Polarella</taxon>
    </lineage>
</organism>
<dbReference type="SUPFAM" id="SSF46565">
    <property type="entry name" value="Chaperone J-domain"/>
    <property type="match status" value="1"/>
</dbReference>
<dbReference type="Pfam" id="PF00226">
    <property type="entry name" value="DnaJ"/>
    <property type="match status" value="1"/>
</dbReference>
<feature type="compositionally biased region" description="Low complexity" evidence="1">
    <location>
        <begin position="401"/>
        <end position="423"/>
    </location>
</feature>
<reference evidence="3" key="1">
    <citation type="submission" date="2021-02" db="EMBL/GenBank/DDBJ databases">
        <authorList>
            <person name="Dougan E. K."/>
            <person name="Rhodes N."/>
            <person name="Thang M."/>
            <person name="Chan C."/>
        </authorList>
    </citation>
    <scope>NUCLEOTIDE SEQUENCE</scope>
</reference>
<dbReference type="Gene3D" id="1.10.287.110">
    <property type="entry name" value="DnaJ domain"/>
    <property type="match status" value="1"/>
</dbReference>
<proteinExistence type="predicted"/>
<dbReference type="AlphaFoldDB" id="A0A813GM29"/>
<protein>
    <recommendedName>
        <fullName evidence="2">J domain-containing protein</fullName>
    </recommendedName>
</protein>
<dbReference type="EMBL" id="CAJNNV010028886">
    <property type="protein sequence ID" value="CAE8626034.1"/>
    <property type="molecule type" value="Genomic_DNA"/>
</dbReference>
<dbReference type="InterPro" id="IPR036869">
    <property type="entry name" value="J_dom_sf"/>
</dbReference>
<dbReference type="OrthoDB" id="419709at2759"/>
<evidence type="ECO:0000259" key="2">
    <source>
        <dbReference type="PROSITE" id="PS50076"/>
    </source>
</evidence>
<dbReference type="CDD" id="cd06257">
    <property type="entry name" value="DnaJ"/>
    <property type="match status" value="1"/>
</dbReference>
<feature type="region of interest" description="Disordered" evidence="1">
    <location>
        <begin position="395"/>
        <end position="423"/>
    </location>
</feature>
<dbReference type="PROSITE" id="PS50076">
    <property type="entry name" value="DNAJ_2"/>
    <property type="match status" value="1"/>
</dbReference>